<name>A0A2N6LJI2_9CYAN</name>
<protein>
    <recommendedName>
        <fullName evidence="4">Prepilin-type cleavage/methylation domain-containing protein</fullName>
    </recommendedName>
</protein>
<accession>A0A2N6LJI2</accession>
<evidence type="ECO:0000313" key="3">
    <source>
        <dbReference type="Proteomes" id="UP000235081"/>
    </source>
</evidence>
<feature type="transmembrane region" description="Helical" evidence="1">
    <location>
        <begin position="12"/>
        <end position="34"/>
    </location>
</feature>
<organism evidence="2 3">
    <name type="scientific">Fischerella thermalis CCMEE 5318</name>
    <dbReference type="NCBI Taxonomy" id="2019666"/>
    <lineage>
        <taxon>Bacteria</taxon>
        <taxon>Bacillati</taxon>
        <taxon>Cyanobacteriota</taxon>
        <taxon>Cyanophyceae</taxon>
        <taxon>Nostocales</taxon>
        <taxon>Hapalosiphonaceae</taxon>
        <taxon>Fischerella</taxon>
    </lineage>
</organism>
<keyword evidence="1" id="KW-1133">Transmembrane helix</keyword>
<proteinExistence type="predicted"/>
<keyword evidence="1" id="KW-0812">Transmembrane</keyword>
<dbReference type="Gene3D" id="3.30.700.10">
    <property type="entry name" value="Glycoprotein, Type 4 Pilin"/>
    <property type="match status" value="1"/>
</dbReference>
<comment type="caution">
    <text evidence="2">The sequence shown here is derived from an EMBL/GenBank/DDBJ whole genome shotgun (WGS) entry which is preliminary data.</text>
</comment>
<sequence>MRTSLKCRGIKLIELIISIAIIMLLMSIVLTVIVEVRRRAYEPPCMVNLRQIWVAFRNYLDDYDSNYPDTIIKLKNYVKSKTILKCPRDMYGGLNVGDTQAWGTIVSYFYLPDDEEFRRILLEKDPQHGIMYCLLHGQSRITPEGLATDSPHYLTSGTVLRLRLDGSIERVLVNSLCYQRPGESGISRVRHPWHLLTNVRPCPPEICFGLRDEWQIPCPFSFF</sequence>
<dbReference type="EMBL" id="NMQE01000200">
    <property type="protein sequence ID" value="PMB24656.1"/>
    <property type="molecule type" value="Genomic_DNA"/>
</dbReference>
<dbReference type="SUPFAM" id="SSF54523">
    <property type="entry name" value="Pili subunits"/>
    <property type="match status" value="1"/>
</dbReference>
<keyword evidence="1" id="KW-0472">Membrane</keyword>
<reference evidence="2 3" key="1">
    <citation type="submission" date="2017-07" db="EMBL/GenBank/DDBJ databases">
        <title>Genomes of Fischerella (Mastigocladus) sp. strains.</title>
        <authorList>
            <person name="Miller S.R."/>
        </authorList>
    </citation>
    <scope>NUCLEOTIDE SEQUENCE [LARGE SCALE GENOMIC DNA]</scope>
    <source>
        <strain evidence="2 3">CCMEE 5318</strain>
    </source>
</reference>
<gene>
    <name evidence="2" type="ORF">CEN46_07380</name>
</gene>
<evidence type="ECO:0000256" key="1">
    <source>
        <dbReference type="SAM" id="Phobius"/>
    </source>
</evidence>
<dbReference type="Proteomes" id="UP000235081">
    <property type="component" value="Unassembled WGS sequence"/>
</dbReference>
<evidence type="ECO:0008006" key="4">
    <source>
        <dbReference type="Google" id="ProtNLM"/>
    </source>
</evidence>
<evidence type="ECO:0000313" key="2">
    <source>
        <dbReference type="EMBL" id="PMB24656.1"/>
    </source>
</evidence>
<dbReference type="InterPro" id="IPR045584">
    <property type="entry name" value="Pilin-like"/>
</dbReference>
<dbReference type="AlphaFoldDB" id="A0A2N6LJI2"/>